<evidence type="ECO:0000256" key="2">
    <source>
        <dbReference type="ARBA" id="ARBA00022737"/>
    </source>
</evidence>
<dbReference type="InterPro" id="IPR050216">
    <property type="entry name" value="LRR_domain-containing"/>
</dbReference>
<reference evidence="3" key="1">
    <citation type="submission" date="2022-02" db="EMBL/GenBank/DDBJ databases">
        <title>Atlantic sturgeon de novo genome assembly.</title>
        <authorList>
            <person name="Stock M."/>
            <person name="Klopp C."/>
            <person name="Guiguen Y."/>
            <person name="Cabau C."/>
            <person name="Parinello H."/>
            <person name="Santidrian Yebra-Pimentel E."/>
            <person name="Kuhl H."/>
            <person name="Dirks R.P."/>
            <person name="Guessner J."/>
            <person name="Wuertz S."/>
            <person name="Du K."/>
            <person name="Schartl M."/>
        </authorList>
    </citation>
    <scope>NUCLEOTIDE SEQUENCE</scope>
    <source>
        <strain evidence="3">STURGEONOMICS-FGT-2020</strain>
        <tissue evidence="3">Whole blood</tissue>
    </source>
</reference>
<dbReference type="InterPro" id="IPR032675">
    <property type="entry name" value="LRR_dom_sf"/>
</dbReference>
<dbReference type="Gene3D" id="3.80.10.10">
    <property type="entry name" value="Ribonuclease Inhibitor"/>
    <property type="match status" value="1"/>
</dbReference>
<dbReference type="EMBL" id="JAGXEW010000013">
    <property type="protein sequence ID" value="KAK1164547.1"/>
    <property type="molecule type" value="Genomic_DNA"/>
</dbReference>
<sequence>MRSRLSRTFVVSKSAFGATQLTVIGQTVRGSAAAAVLQSIANKSTGYRTLKGNCTQKTMGEAVANVARRMNETVEEEKDTLDLSACKLINFPDAVYKVLRNVTEKIHVITLANNEFKSLTSKFITNFGQLKELNLEGNHLTKLPDVIGTMLHLTTINLARNKFTAFPEKLTDIKTLERINLEGNEISEVPMDKLAAMPSLQCLNMKSNPIKKKKLTASTPPITFELLTTPEDNVV</sequence>
<dbReference type="PROSITE" id="PS51450">
    <property type="entry name" value="LRR"/>
    <property type="match status" value="1"/>
</dbReference>
<organism evidence="3 4">
    <name type="scientific">Acipenser oxyrinchus oxyrinchus</name>
    <dbReference type="NCBI Taxonomy" id="40147"/>
    <lineage>
        <taxon>Eukaryota</taxon>
        <taxon>Metazoa</taxon>
        <taxon>Chordata</taxon>
        <taxon>Craniata</taxon>
        <taxon>Vertebrata</taxon>
        <taxon>Euteleostomi</taxon>
        <taxon>Actinopterygii</taxon>
        <taxon>Chondrostei</taxon>
        <taxon>Acipenseriformes</taxon>
        <taxon>Acipenseridae</taxon>
        <taxon>Acipenser</taxon>
    </lineage>
</organism>
<keyword evidence="1" id="KW-0433">Leucine-rich repeat</keyword>
<comment type="caution">
    <text evidence="3">The sequence shown here is derived from an EMBL/GenBank/DDBJ whole genome shotgun (WGS) entry which is preliminary data.</text>
</comment>
<name>A0AAD8D6H9_ACIOX</name>
<dbReference type="SUPFAM" id="SSF52075">
    <property type="entry name" value="Outer arm dynein light chain 1"/>
    <property type="match status" value="1"/>
</dbReference>
<dbReference type="InterPro" id="IPR001611">
    <property type="entry name" value="Leu-rich_rpt"/>
</dbReference>
<evidence type="ECO:0000313" key="4">
    <source>
        <dbReference type="Proteomes" id="UP001230051"/>
    </source>
</evidence>
<keyword evidence="2" id="KW-0677">Repeat</keyword>
<protein>
    <submittedName>
        <fullName evidence="3">Leucine-rich repeat-containing protein 20 isoform X1</fullName>
    </submittedName>
</protein>
<accession>A0AAD8D6H9</accession>
<proteinExistence type="predicted"/>
<gene>
    <name evidence="3" type="primary">Lrrc20</name>
    <name evidence="3" type="ORF">AOXY_G14891</name>
</gene>
<evidence type="ECO:0000256" key="1">
    <source>
        <dbReference type="ARBA" id="ARBA00022614"/>
    </source>
</evidence>
<evidence type="ECO:0000313" key="3">
    <source>
        <dbReference type="EMBL" id="KAK1164547.1"/>
    </source>
</evidence>
<dbReference type="Pfam" id="PF00560">
    <property type="entry name" value="LRR_1"/>
    <property type="match status" value="1"/>
</dbReference>
<keyword evidence="4" id="KW-1185">Reference proteome</keyword>
<dbReference type="Proteomes" id="UP001230051">
    <property type="component" value="Unassembled WGS sequence"/>
</dbReference>
<dbReference type="Pfam" id="PF13855">
    <property type="entry name" value="LRR_8"/>
    <property type="match status" value="1"/>
</dbReference>
<dbReference type="PANTHER" id="PTHR48051">
    <property type="match status" value="1"/>
</dbReference>
<dbReference type="GO" id="GO:0005737">
    <property type="term" value="C:cytoplasm"/>
    <property type="evidence" value="ECO:0007669"/>
    <property type="project" value="TreeGrafter"/>
</dbReference>
<dbReference type="PANTHER" id="PTHR48051:SF46">
    <property type="entry name" value="LEUCINE RICH REPEAT-CONTAINING DOMAIN PROTEIN"/>
    <property type="match status" value="1"/>
</dbReference>
<dbReference type="AlphaFoldDB" id="A0AAD8D6H9"/>